<feature type="compositionally biased region" description="Basic and acidic residues" evidence="1">
    <location>
        <begin position="42"/>
        <end position="65"/>
    </location>
</feature>
<accession>A0A7X0DV93</accession>
<gene>
    <name evidence="2" type="ORF">GGE66_004534</name>
</gene>
<name>A0A7X0DV93_RHILE</name>
<dbReference type="AlphaFoldDB" id="A0A7X0DV93"/>
<evidence type="ECO:0000256" key="1">
    <source>
        <dbReference type="SAM" id="MobiDB-lite"/>
    </source>
</evidence>
<feature type="compositionally biased region" description="Polar residues" evidence="1">
    <location>
        <begin position="66"/>
        <end position="84"/>
    </location>
</feature>
<organism evidence="2 3">
    <name type="scientific">Rhizobium leguminosarum</name>
    <dbReference type="NCBI Taxonomy" id="384"/>
    <lineage>
        <taxon>Bacteria</taxon>
        <taxon>Pseudomonadati</taxon>
        <taxon>Pseudomonadota</taxon>
        <taxon>Alphaproteobacteria</taxon>
        <taxon>Hyphomicrobiales</taxon>
        <taxon>Rhizobiaceae</taxon>
        <taxon>Rhizobium/Agrobacterium group</taxon>
        <taxon>Rhizobium</taxon>
    </lineage>
</organism>
<evidence type="ECO:0000313" key="2">
    <source>
        <dbReference type="EMBL" id="MBB6223544.1"/>
    </source>
</evidence>
<reference evidence="2 3" key="1">
    <citation type="submission" date="2020-08" db="EMBL/GenBank/DDBJ databases">
        <title>Genomic Encyclopedia of Type Strains, Phase IV (KMG-V): Genome sequencing to study the core and pangenomes of soil and plant-associated prokaryotes.</title>
        <authorList>
            <person name="Whitman W."/>
        </authorList>
    </citation>
    <scope>NUCLEOTIDE SEQUENCE [LARGE SCALE GENOMIC DNA]</scope>
    <source>
        <strain evidence="2 3">SEMIA 4011</strain>
    </source>
</reference>
<proteinExistence type="predicted"/>
<protein>
    <submittedName>
        <fullName evidence="2">Uncharacterized protein</fullName>
    </submittedName>
</protein>
<comment type="caution">
    <text evidence="2">The sequence shown here is derived from an EMBL/GenBank/DDBJ whole genome shotgun (WGS) entry which is preliminary data.</text>
</comment>
<dbReference type="EMBL" id="JACIIJ010000011">
    <property type="protein sequence ID" value="MBB6223544.1"/>
    <property type="molecule type" value="Genomic_DNA"/>
</dbReference>
<evidence type="ECO:0000313" key="3">
    <source>
        <dbReference type="Proteomes" id="UP000517187"/>
    </source>
</evidence>
<dbReference type="RefSeq" id="WP_246800228.1">
    <property type="nucleotide sequence ID" value="NZ_JACIIJ010000011.1"/>
</dbReference>
<dbReference type="Proteomes" id="UP000517187">
    <property type="component" value="Unassembled WGS sequence"/>
</dbReference>
<sequence>MTLAMQLAKHIGEIVPLKGQRQCADLVTPNGFGPAKSRRQRKPDQKDQRLAELGETRFINNRDNRGQMTRNPVNDSVTTISAVT</sequence>
<feature type="region of interest" description="Disordered" evidence="1">
    <location>
        <begin position="26"/>
        <end position="84"/>
    </location>
</feature>